<evidence type="ECO:0000256" key="1">
    <source>
        <dbReference type="ARBA" id="ARBA00009477"/>
    </source>
</evidence>
<dbReference type="FunFam" id="2.40.30.170:FF:000010">
    <property type="entry name" value="Efflux RND transporter periplasmic adaptor subunit"/>
    <property type="match status" value="1"/>
</dbReference>
<dbReference type="InterPro" id="IPR058649">
    <property type="entry name" value="CzcB_C"/>
</dbReference>
<dbReference type="GO" id="GO:0060003">
    <property type="term" value="P:copper ion export"/>
    <property type="evidence" value="ECO:0007669"/>
    <property type="project" value="TreeGrafter"/>
</dbReference>
<keyword evidence="10" id="KW-1185">Reference proteome</keyword>
<dbReference type="InterPro" id="IPR058790">
    <property type="entry name" value="BSH_CusB"/>
</dbReference>
<evidence type="ECO:0000259" key="8">
    <source>
        <dbReference type="Pfam" id="PF25975"/>
    </source>
</evidence>
<keyword evidence="3" id="KW-0732">Signal</keyword>
<dbReference type="GO" id="GO:0030288">
    <property type="term" value="C:outer membrane-bounded periplasmic space"/>
    <property type="evidence" value="ECO:0007669"/>
    <property type="project" value="TreeGrafter"/>
</dbReference>
<protein>
    <submittedName>
        <fullName evidence="9">Efflux RND transporter periplasmic adaptor subunit</fullName>
    </submittedName>
</protein>
<dbReference type="NCBIfam" id="TIGR01730">
    <property type="entry name" value="RND_mfp"/>
    <property type="match status" value="1"/>
</dbReference>
<keyword evidence="2" id="KW-0813">Transport</keyword>
<accession>A0AAW9R371</accession>
<dbReference type="Gene3D" id="2.40.30.170">
    <property type="match status" value="1"/>
</dbReference>
<evidence type="ECO:0000259" key="5">
    <source>
        <dbReference type="Pfam" id="PF19335"/>
    </source>
</evidence>
<evidence type="ECO:0000259" key="7">
    <source>
        <dbReference type="Pfam" id="PF25954"/>
    </source>
</evidence>
<dbReference type="PANTHER" id="PTHR30097">
    <property type="entry name" value="CATION EFFLUX SYSTEM PROTEIN CUSB"/>
    <property type="match status" value="1"/>
</dbReference>
<dbReference type="Pfam" id="PF25975">
    <property type="entry name" value="CzcB_C"/>
    <property type="match status" value="1"/>
</dbReference>
<evidence type="ECO:0000259" key="6">
    <source>
        <dbReference type="Pfam" id="PF25919"/>
    </source>
</evidence>
<dbReference type="GO" id="GO:0046914">
    <property type="term" value="F:transition metal ion binding"/>
    <property type="evidence" value="ECO:0007669"/>
    <property type="project" value="TreeGrafter"/>
</dbReference>
<dbReference type="GO" id="GO:0016020">
    <property type="term" value="C:membrane"/>
    <property type="evidence" value="ECO:0007669"/>
    <property type="project" value="InterPro"/>
</dbReference>
<dbReference type="FunFam" id="2.40.420.20:FF:000003">
    <property type="entry name" value="Cation efflux system protein cusB"/>
    <property type="match status" value="1"/>
</dbReference>
<dbReference type="Pfam" id="PF25954">
    <property type="entry name" value="Beta-barrel_RND_2"/>
    <property type="match status" value="1"/>
</dbReference>
<dbReference type="GO" id="GO:0015679">
    <property type="term" value="P:plasma membrane copper ion transport"/>
    <property type="evidence" value="ECO:0007669"/>
    <property type="project" value="TreeGrafter"/>
</dbReference>
<dbReference type="RefSeq" id="WP_337334542.1">
    <property type="nucleotide sequence ID" value="NZ_JBBDHC010000004.1"/>
</dbReference>
<evidence type="ECO:0000313" key="10">
    <source>
        <dbReference type="Proteomes" id="UP001364472"/>
    </source>
</evidence>
<dbReference type="PANTHER" id="PTHR30097:SF4">
    <property type="entry name" value="SLR6042 PROTEIN"/>
    <property type="match status" value="1"/>
</dbReference>
<sequence>MNLRFHPAFLLLVASVVLFIGFRLGISWNAGRDPGHAEHAGGESSAAAHREVLYWYDPMVPNQRFDKPGKSPFMDMDLVPRYADEAAQAQVRIDPGVQQNLGIRTSEVKAGRLESDITVPGTLTWDLRHEAVVAARVEGLVERVDVRAPFTAVRRGQRLALMRAPQWSSAAAETRALDAAQSPAARSLQDASRQRLRALGLPGSASGSGTLALLAPHDGVVSEVLVREGETVAAGAPLFRVARLDTLWLEAAIPQADAARLAAGLAVEARVDARPGEVFAGHVESLLPQVDAASRTQPARIVLDNQDGRLAPGMFARVTLIPPAGPRVALIPTDALVSTGSDSRVIVQRHDGSFAPVRVQPGRSAGGTTEILSGLAEGDRVVTSGQFLIDSEASLSGALERLATPSPDHSAMDHSAMDHSAMDHSAMDHSAMDHSAMDHSAMDHSAMDHSTMDHSAMDHSSHRANPALQPGAVERDDAQGHVDHVDHVDHANHGKDPTP</sequence>
<comment type="similarity">
    <text evidence="1">Belongs to the membrane fusion protein (MFP) (TC 8.A.1) family.</text>
</comment>
<gene>
    <name evidence="9" type="ORF">WB794_03910</name>
</gene>
<keyword evidence="4" id="KW-0406">Ion transport</keyword>
<dbReference type="SUPFAM" id="SSF111369">
    <property type="entry name" value="HlyD-like secretion proteins"/>
    <property type="match status" value="1"/>
</dbReference>
<dbReference type="Gene3D" id="2.40.420.20">
    <property type="match status" value="1"/>
</dbReference>
<dbReference type="AlphaFoldDB" id="A0AAW9R371"/>
<dbReference type="Proteomes" id="UP001364472">
    <property type="component" value="Unassembled WGS sequence"/>
</dbReference>
<reference evidence="9 10" key="1">
    <citation type="journal article" date="2016" name="Antonie Van Leeuwenhoek">
        <title>Denitratimonas tolerans gen. nov., sp. nov., a denitrifying bacterium isolated from a bioreactor for tannery wastewater treatment.</title>
        <authorList>
            <person name="Han S.I."/>
            <person name="Kim J.O."/>
            <person name="Lee Y.R."/>
            <person name="Ekpeghere K.I."/>
            <person name="Koh S.C."/>
            <person name="Whang K.S."/>
        </authorList>
    </citation>
    <scope>NUCLEOTIDE SEQUENCE [LARGE SCALE GENOMIC DNA]</scope>
    <source>
        <strain evidence="9 10">KACC 17565</strain>
    </source>
</reference>
<evidence type="ECO:0000313" key="9">
    <source>
        <dbReference type="EMBL" id="MEJ1248822.1"/>
    </source>
</evidence>
<feature type="domain" description="CusB-like barrel-sandwich hybrid" evidence="6">
    <location>
        <begin position="131"/>
        <end position="242"/>
    </location>
</feature>
<feature type="domain" description="CzcB-like C-terminal circularly permuted SH3-like" evidence="8">
    <location>
        <begin position="331"/>
        <end position="389"/>
    </location>
</feature>
<organism evidence="9 10">
    <name type="scientific">Denitratimonas tolerans</name>
    <dbReference type="NCBI Taxonomy" id="1338420"/>
    <lineage>
        <taxon>Bacteria</taxon>
        <taxon>Pseudomonadati</taxon>
        <taxon>Pseudomonadota</taxon>
        <taxon>Gammaproteobacteria</taxon>
        <taxon>Lysobacterales</taxon>
        <taxon>Lysobacteraceae</taxon>
        <taxon>Denitratimonas</taxon>
    </lineage>
</organism>
<dbReference type="InterPro" id="IPR058792">
    <property type="entry name" value="Beta-barrel_RND_2"/>
</dbReference>
<comment type="caution">
    <text evidence="9">The sequence shown here is derived from an EMBL/GenBank/DDBJ whole genome shotgun (WGS) entry which is preliminary data.</text>
</comment>
<dbReference type="Pfam" id="PF25919">
    <property type="entry name" value="BSH_CusB"/>
    <property type="match status" value="1"/>
</dbReference>
<dbReference type="InterPro" id="IPR006143">
    <property type="entry name" value="RND_pump_MFP"/>
</dbReference>
<feature type="domain" description="CusB-like beta-barrel" evidence="7">
    <location>
        <begin position="246"/>
        <end position="321"/>
    </location>
</feature>
<dbReference type="GO" id="GO:0022857">
    <property type="term" value="F:transmembrane transporter activity"/>
    <property type="evidence" value="ECO:0007669"/>
    <property type="project" value="InterPro"/>
</dbReference>
<feature type="domain" description="Heavy metal binding" evidence="5">
    <location>
        <begin position="54"/>
        <end position="80"/>
    </location>
</feature>
<evidence type="ECO:0000256" key="3">
    <source>
        <dbReference type="ARBA" id="ARBA00022729"/>
    </source>
</evidence>
<dbReference type="InterPro" id="IPR051909">
    <property type="entry name" value="MFP_Cation_Efflux"/>
</dbReference>
<dbReference type="EMBL" id="JBBDHC010000004">
    <property type="protein sequence ID" value="MEJ1248822.1"/>
    <property type="molecule type" value="Genomic_DNA"/>
</dbReference>
<dbReference type="InterPro" id="IPR045800">
    <property type="entry name" value="HMBD"/>
</dbReference>
<evidence type="ECO:0000256" key="2">
    <source>
        <dbReference type="ARBA" id="ARBA00022448"/>
    </source>
</evidence>
<name>A0AAW9R371_9GAMM</name>
<evidence type="ECO:0000256" key="4">
    <source>
        <dbReference type="ARBA" id="ARBA00023065"/>
    </source>
</evidence>
<proteinExistence type="inferred from homology"/>
<dbReference type="Pfam" id="PF19335">
    <property type="entry name" value="HMBD"/>
    <property type="match status" value="1"/>
</dbReference>